<dbReference type="AlphaFoldDB" id="A0A6A3YIS3"/>
<gene>
    <name evidence="2" type="ORF">PF002_g16427</name>
    <name evidence="1" type="ORF">PF009_g15809</name>
</gene>
<name>A0A6A3YIS3_9STRA</name>
<dbReference type="EMBL" id="QXGD01000970">
    <property type="protein sequence ID" value="KAE9218680.1"/>
    <property type="molecule type" value="Genomic_DNA"/>
</dbReference>
<evidence type="ECO:0000313" key="3">
    <source>
        <dbReference type="Proteomes" id="UP000429523"/>
    </source>
</evidence>
<evidence type="ECO:0000313" key="2">
    <source>
        <dbReference type="EMBL" id="KAE9218680.1"/>
    </source>
</evidence>
<dbReference type="Proteomes" id="UP000440367">
    <property type="component" value="Unassembled WGS sequence"/>
</dbReference>
<proteinExistence type="predicted"/>
<evidence type="ECO:0000313" key="1">
    <source>
        <dbReference type="EMBL" id="KAE8934206.1"/>
    </source>
</evidence>
<evidence type="ECO:0000313" key="4">
    <source>
        <dbReference type="Proteomes" id="UP000440367"/>
    </source>
</evidence>
<dbReference type="EMBL" id="QXGF01000931">
    <property type="protein sequence ID" value="KAE8934206.1"/>
    <property type="molecule type" value="Genomic_DNA"/>
</dbReference>
<dbReference type="Proteomes" id="UP000429523">
    <property type="component" value="Unassembled WGS sequence"/>
</dbReference>
<sequence>MYQFPADELQLFLAKKDEGRGPWLTEEEVKKDVIDTTGLKLLGAARARLRRVGLSDEDVSGVDEEEEAEGRGPVNVLVVSDGSNQVAKDSPLPSAITHSENRRKRWRELNDILDKNKKAKTNGGDGTSTGYAYVRWSEVKSVLDYELYRQNRKPIPEDEFNFLWEYLTYASKAMNGYADAAKEAKRYHFIAPVLIMLCNLFDDFVLTRGKTKICIVEAKRNDFDQGKAQALVGCEAVADREGVYVVYGIVTDFIKWQLYRSGENTIVMDSCTIGGSAETIDIKTLRDTCEMIYGALSGHEQECKQEKSEVLCCYRVTCRVKYFLILINIKLVIY</sequence>
<accession>A0A6A3YIS3</accession>
<protein>
    <submittedName>
        <fullName evidence="2">Uncharacterized protein</fullName>
    </submittedName>
</protein>
<organism evidence="2 4">
    <name type="scientific">Phytophthora fragariae</name>
    <dbReference type="NCBI Taxonomy" id="53985"/>
    <lineage>
        <taxon>Eukaryota</taxon>
        <taxon>Sar</taxon>
        <taxon>Stramenopiles</taxon>
        <taxon>Oomycota</taxon>
        <taxon>Peronosporomycetes</taxon>
        <taxon>Peronosporales</taxon>
        <taxon>Peronosporaceae</taxon>
        <taxon>Phytophthora</taxon>
    </lineage>
</organism>
<reference evidence="3 4" key="1">
    <citation type="submission" date="2018-08" db="EMBL/GenBank/DDBJ databases">
        <title>Genomic investigation of the strawberry pathogen Phytophthora fragariae indicates pathogenicity is determined by transcriptional variation in three key races.</title>
        <authorList>
            <person name="Adams T.M."/>
            <person name="Armitage A.D."/>
            <person name="Sobczyk M.K."/>
            <person name="Bates H.J."/>
            <person name="Dunwell J.M."/>
            <person name="Nellist C.F."/>
            <person name="Harrison R.J."/>
        </authorList>
    </citation>
    <scope>NUCLEOTIDE SEQUENCE [LARGE SCALE GENOMIC DNA]</scope>
    <source>
        <strain evidence="2 4">BC-1</strain>
        <strain evidence="1 3">NOV-9</strain>
    </source>
</reference>
<comment type="caution">
    <text evidence="2">The sequence shown here is derived from an EMBL/GenBank/DDBJ whole genome shotgun (WGS) entry which is preliminary data.</text>
</comment>